<gene>
    <name evidence="4" type="ORF">P8935_09205</name>
</gene>
<comment type="similarity">
    <text evidence="1">Belongs to the DinB family.</text>
</comment>
<dbReference type="AlphaFoldDB" id="A0AAU7DQB6"/>
<evidence type="ECO:0000256" key="1">
    <source>
        <dbReference type="ARBA" id="ARBA00008635"/>
    </source>
</evidence>
<organism evidence="4">
    <name type="scientific">Telmatobacter sp. DSM 110680</name>
    <dbReference type="NCBI Taxonomy" id="3036704"/>
    <lineage>
        <taxon>Bacteria</taxon>
        <taxon>Pseudomonadati</taxon>
        <taxon>Acidobacteriota</taxon>
        <taxon>Terriglobia</taxon>
        <taxon>Terriglobales</taxon>
        <taxon>Acidobacteriaceae</taxon>
        <taxon>Telmatobacter</taxon>
    </lineage>
</organism>
<evidence type="ECO:0000256" key="3">
    <source>
        <dbReference type="PIRSR" id="PIRSR607837-1"/>
    </source>
</evidence>
<dbReference type="GO" id="GO:0046872">
    <property type="term" value="F:metal ion binding"/>
    <property type="evidence" value="ECO:0007669"/>
    <property type="project" value="UniProtKB-KW"/>
</dbReference>
<sequence>MQSIIVKHLTTSRDFTLKVAEAMPAEDYGFKLTAPQMSFAEQLVHLSQGLTYFLAPFSEEKPNPAKPKSESKEDVIAFVRQSFDDAITKVKALTPEQMAKTYKNEGGEGSGTEFLLGMLDHTTHHRASAEMYLRAKGVTPPEYQF</sequence>
<proteinExistence type="inferred from homology"/>
<dbReference type="InterPro" id="IPR034660">
    <property type="entry name" value="DinB/YfiT-like"/>
</dbReference>
<evidence type="ECO:0000313" key="4">
    <source>
        <dbReference type="EMBL" id="XBH19482.1"/>
    </source>
</evidence>
<evidence type="ECO:0000256" key="2">
    <source>
        <dbReference type="ARBA" id="ARBA00022723"/>
    </source>
</evidence>
<protein>
    <submittedName>
        <fullName evidence="4">DinB family protein</fullName>
    </submittedName>
</protein>
<accession>A0AAU7DQB6</accession>
<dbReference type="InterPro" id="IPR007837">
    <property type="entry name" value="DinB"/>
</dbReference>
<dbReference type="Pfam" id="PF05163">
    <property type="entry name" value="DinB"/>
    <property type="match status" value="1"/>
</dbReference>
<feature type="binding site" evidence="3">
    <location>
        <position position="121"/>
    </location>
    <ligand>
        <name>a divalent metal cation</name>
        <dbReference type="ChEBI" id="CHEBI:60240"/>
    </ligand>
</feature>
<keyword evidence="2 3" id="KW-0479">Metal-binding</keyword>
<reference evidence="4" key="1">
    <citation type="submission" date="2023-03" db="EMBL/GenBank/DDBJ databases">
        <title>Edaphobacter sp.</title>
        <authorList>
            <person name="Huber K.J."/>
            <person name="Papendorf J."/>
            <person name="Pilke C."/>
            <person name="Bunk B."/>
            <person name="Sproeer C."/>
            <person name="Pester M."/>
        </authorList>
    </citation>
    <scope>NUCLEOTIDE SEQUENCE</scope>
    <source>
        <strain evidence="4">DSM 110680</strain>
    </source>
</reference>
<feature type="binding site" evidence="3">
    <location>
        <position position="45"/>
    </location>
    <ligand>
        <name>a divalent metal cation</name>
        <dbReference type="ChEBI" id="CHEBI:60240"/>
    </ligand>
</feature>
<dbReference type="EMBL" id="CP121196">
    <property type="protein sequence ID" value="XBH19482.1"/>
    <property type="molecule type" value="Genomic_DNA"/>
</dbReference>
<dbReference type="RefSeq" id="WP_348264699.1">
    <property type="nucleotide sequence ID" value="NZ_CP121196.1"/>
</dbReference>
<dbReference type="Gene3D" id="1.20.120.450">
    <property type="entry name" value="dinb family like domain"/>
    <property type="match status" value="1"/>
</dbReference>
<name>A0AAU7DQB6_9BACT</name>
<feature type="binding site" evidence="3">
    <location>
        <position position="125"/>
    </location>
    <ligand>
        <name>a divalent metal cation</name>
        <dbReference type="ChEBI" id="CHEBI:60240"/>
    </ligand>
</feature>
<dbReference type="SUPFAM" id="SSF109854">
    <property type="entry name" value="DinB/YfiT-like putative metalloenzymes"/>
    <property type="match status" value="1"/>
</dbReference>